<protein>
    <submittedName>
        <fullName evidence="2">Uncharacterized protein</fullName>
    </submittedName>
</protein>
<feature type="compositionally biased region" description="Basic and acidic residues" evidence="1">
    <location>
        <begin position="384"/>
        <end position="394"/>
    </location>
</feature>
<feature type="compositionally biased region" description="Basic and acidic residues" evidence="1">
    <location>
        <begin position="338"/>
        <end position="372"/>
    </location>
</feature>
<feature type="compositionally biased region" description="Low complexity" evidence="1">
    <location>
        <begin position="237"/>
        <end position="271"/>
    </location>
</feature>
<evidence type="ECO:0000256" key="1">
    <source>
        <dbReference type="SAM" id="MobiDB-lite"/>
    </source>
</evidence>
<accession>A0AAD4NDF2</accession>
<evidence type="ECO:0000313" key="2">
    <source>
        <dbReference type="EMBL" id="KAI1720694.1"/>
    </source>
</evidence>
<feature type="region of interest" description="Disordered" evidence="1">
    <location>
        <begin position="38"/>
        <end position="74"/>
    </location>
</feature>
<feature type="compositionally biased region" description="Low complexity" evidence="1">
    <location>
        <begin position="373"/>
        <end position="382"/>
    </location>
</feature>
<feature type="compositionally biased region" description="Basic and acidic residues" evidence="1">
    <location>
        <begin position="278"/>
        <end position="291"/>
    </location>
</feature>
<proteinExistence type="predicted"/>
<dbReference type="AlphaFoldDB" id="A0AAD4NDF2"/>
<comment type="caution">
    <text evidence="2">The sequence shown here is derived from an EMBL/GenBank/DDBJ whole genome shotgun (WGS) entry which is preliminary data.</text>
</comment>
<keyword evidence="3" id="KW-1185">Reference proteome</keyword>
<feature type="compositionally biased region" description="Basic and acidic residues" evidence="1">
    <location>
        <begin position="298"/>
        <end position="311"/>
    </location>
</feature>
<sequence length="491" mass="55971">MTSNLLDANIDELLGGNDTDIVLGDDIDVDAILGTSDEPMISNVKEKDQREEPSTTTSKNPEENSYRLAENQKKETRNKYPHNEFMWIQIEEELGLRLRIEVEAVLFMERNITLIPIFEDHCHHFYKFGDNFFCFVMSVRENFSATISANLTNFPVRPFTAPPPMVPALLPPFVRPFTSRPLMNVSLMPPPVVHQAPGMASNITSDAMNWSLMVDAFLAKTKSDAQPKQVRSRPSRYSRSSSSGSRSKSRTPNSSSSSSPYSARSPIPSYSRRSKKVARYDRSPVRRAYDQRRKHSGSRRDENKSKPDMKHTIECAQAIGLDEEYLKKIEEQKKMREEIAKRKSQRRQENYNQKKEGNEGRRQIAMNRDSKSGKSNKTSSNNRPKREDKQEQLKPDVASAQSTMGKLKAYLAVVINNINSLENAYKKISLLAQSVGETKKVWQSSENSVSIIFDKHEHAKQFMLQYHGQIVHGCKLDVTLEKVFLNLATMS</sequence>
<feature type="region of interest" description="Disordered" evidence="1">
    <location>
        <begin position="222"/>
        <end position="311"/>
    </location>
</feature>
<gene>
    <name evidence="2" type="ORF">DdX_04937</name>
</gene>
<feature type="compositionally biased region" description="Basic and acidic residues" evidence="1">
    <location>
        <begin position="60"/>
        <end position="74"/>
    </location>
</feature>
<organism evidence="2 3">
    <name type="scientific">Ditylenchus destructor</name>
    <dbReference type="NCBI Taxonomy" id="166010"/>
    <lineage>
        <taxon>Eukaryota</taxon>
        <taxon>Metazoa</taxon>
        <taxon>Ecdysozoa</taxon>
        <taxon>Nematoda</taxon>
        <taxon>Chromadorea</taxon>
        <taxon>Rhabditida</taxon>
        <taxon>Tylenchina</taxon>
        <taxon>Tylenchomorpha</taxon>
        <taxon>Sphaerularioidea</taxon>
        <taxon>Anguinidae</taxon>
        <taxon>Anguininae</taxon>
        <taxon>Ditylenchus</taxon>
    </lineage>
</organism>
<dbReference type="EMBL" id="JAKKPZ010000005">
    <property type="protein sequence ID" value="KAI1720694.1"/>
    <property type="molecule type" value="Genomic_DNA"/>
</dbReference>
<dbReference type="Proteomes" id="UP001201812">
    <property type="component" value="Unassembled WGS sequence"/>
</dbReference>
<reference evidence="2" key="1">
    <citation type="submission" date="2022-01" db="EMBL/GenBank/DDBJ databases">
        <title>Genome Sequence Resource for Two Populations of Ditylenchus destructor, the Migratory Endoparasitic Phytonematode.</title>
        <authorList>
            <person name="Zhang H."/>
            <person name="Lin R."/>
            <person name="Xie B."/>
        </authorList>
    </citation>
    <scope>NUCLEOTIDE SEQUENCE</scope>
    <source>
        <strain evidence="2">BazhouSP</strain>
    </source>
</reference>
<name>A0AAD4NDF2_9BILA</name>
<evidence type="ECO:0000313" key="3">
    <source>
        <dbReference type="Proteomes" id="UP001201812"/>
    </source>
</evidence>
<feature type="region of interest" description="Disordered" evidence="1">
    <location>
        <begin position="338"/>
        <end position="399"/>
    </location>
</feature>
<feature type="compositionally biased region" description="Basic and acidic residues" evidence="1">
    <location>
        <begin position="44"/>
        <end position="53"/>
    </location>
</feature>